<dbReference type="FunFam" id="3.40.50.261:FF:000001">
    <property type="entry name" value="Succinate--CoA ligase [ADP-forming] subunit beta"/>
    <property type="match status" value="1"/>
</dbReference>
<dbReference type="GO" id="GO:0042709">
    <property type="term" value="C:succinate-CoA ligase complex"/>
    <property type="evidence" value="ECO:0007669"/>
    <property type="project" value="TreeGrafter"/>
</dbReference>
<dbReference type="Pfam" id="PF00549">
    <property type="entry name" value="Ligase_CoA"/>
    <property type="match status" value="1"/>
</dbReference>
<evidence type="ECO:0000313" key="10">
    <source>
        <dbReference type="EMBL" id="CAA9555203.1"/>
    </source>
</evidence>
<accession>A0A6J4UMV3</accession>
<dbReference type="Gene3D" id="3.30.470.20">
    <property type="entry name" value="ATP-grasp fold, B domain"/>
    <property type="match status" value="1"/>
</dbReference>
<dbReference type="GO" id="GO:0004775">
    <property type="term" value="F:succinate-CoA ligase (ADP-forming) activity"/>
    <property type="evidence" value="ECO:0007669"/>
    <property type="project" value="UniProtKB-UniRule"/>
</dbReference>
<dbReference type="GO" id="GO:0006104">
    <property type="term" value="P:succinyl-CoA metabolic process"/>
    <property type="evidence" value="ECO:0007669"/>
    <property type="project" value="TreeGrafter"/>
</dbReference>
<dbReference type="SUPFAM" id="SSF52210">
    <property type="entry name" value="Succinyl-CoA synthetase domains"/>
    <property type="match status" value="1"/>
</dbReference>
<keyword evidence="3 7" id="KW-0436">Ligase</keyword>
<dbReference type="InterPro" id="IPR017866">
    <property type="entry name" value="Succ-CoA_synthase_bsu_CS"/>
</dbReference>
<proteinExistence type="inferred from homology"/>
<dbReference type="FunFam" id="3.30.470.20:FF:000002">
    <property type="entry name" value="Succinate--CoA ligase [ADP-forming] subunit beta"/>
    <property type="match status" value="1"/>
</dbReference>
<dbReference type="InterPro" id="IPR013650">
    <property type="entry name" value="ATP-grasp_succ-CoA_synth-type"/>
</dbReference>
<dbReference type="GO" id="GO:0005524">
    <property type="term" value="F:ATP binding"/>
    <property type="evidence" value="ECO:0007669"/>
    <property type="project" value="UniProtKB-UniRule"/>
</dbReference>
<keyword evidence="6 7" id="KW-0460">Magnesium</keyword>
<evidence type="ECO:0000259" key="9">
    <source>
        <dbReference type="PROSITE" id="PS50975"/>
    </source>
</evidence>
<feature type="binding site" evidence="7">
    <location>
        <position position="45"/>
    </location>
    <ligand>
        <name>ATP</name>
        <dbReference type="ChEBI" id="CHEBI:30616"/>
    </ligand>
</feature>
<dbReference type="AlphaFoldDB" id="A0A6J4UMV3"/>
<feature type="binding site" evidence="7">
    <location>
        <begin position="52"/>
        <end position="54"/>
    </location>
    <ligand>
        <name>ATP</name>
        <dbReference type="ChEBI" id="CHEBI:30616"/>
    </ligand>
</feature>
<dbReference type="UniPathway" id="UPA00223">
    <property type="reaction ID" value="UER00999"/>
</dbReference>
<feature type="binding site" evidence="7">
    <location>
        <position position="205"/>
    </location>
    <ligand>
        <name>Mg(2+)</name>
        <dbReference type="ChEBI" id="CHEBI:18420"/>
    </ligand>
</feature>
<gene>
    <name evidence="7" type="primary">sucC</name>
    <name evidence="10" type="ORF">AVDCRST_MAG33-1224</name>
</gene>
<dbReference type="Gene3D" id="3.30.1490.20">
    <property type="entry name" value="ATP-grasp fold, A domain"/>
    <property type="match status" value="1"/>
</dbReference>
<dbReference type="SUPFAM" id="SSF56059">
    <property type="entry name" value="Glutathione synthetase ATP-binding domain-like"/>
    <property type="match status" value="1"/>
</dbReference>
<dbReference type="NCBIfam" id="TIGR01016">
    <property type="entry name" value="sucCoAbeta"/>
    <property type="match status" value="1"/>
</dbReference>
<comment type="cofactor">
    <cofactor evidence="7">
        <name>Mg(2+)</name>
        <dbReference type="ChEBI" id="CHEBI:18420"/>
    </cofactor>
    <text evidence="7">Binds 1 Mg(2+) ion per subunit.</text>
</comment>
<dbReference type="PIRSF" id="PIRSF001554">
    <property type="entry name" value="SucCS_beta"/>
    <property type="match status" value="1"/>
</dbReference>
<dbReference type="InterPro" id="IPR011761">
    <property type="entry name" value="ATP-grasp"/>
</dbReference>
<organism evidence="10">
    <name type="scientific">uncultured Thermomicrobiales bacterium</name>
    <dbReference type="NCBI Taxonomy" id="1645740"/>
    <lineage>
        <taxon>Bacteria</taxon>
        <taxon>Pseudomonadati</taxon>
        <taxon>Thermomicrobiota</taxon>
        <taxon>Thermomicrobia</taxon>
        <taxon>Thermomicrobiales</taxon>
        <taxon>environmental samples</taxon>
    </lineage>
</organism>
<feature type="binding site" evidence="7">
    <location>
        <begin position="313"/>
        <end position="315"/>
    </location>
    <ligand>
        <name>substrate</name>
        <note>ligand shared with subunit alpha</note>
    </ligand>
</feature>
<keyword evidence="5 7" id="KW-0547">Nucleotide-binding</keyword>
<comment type="caution">
    <text evidence="7">Lacks conserved residue(s) required for the propagation of feature annotation.</text>
</comment>
<dbReference type="InterPro" id="IPR013815">
    <property type="entry name" value="ATP_grasp_subdomain_1"/>
</dbReference>
<comment type="similarity">
    <text evidence="1 7">Belongs to the succinate/malate CoA ligase beta subunit family.</text>
</comment>
<dbReference type="Pfam" id="PF08442">
    <property type="entry name" value="ATP-grasp_2"/>
    <property type="match status" value="1"/>
</dbReference>
<dbReference type="PROSITE" id="PS01217">
    <property type="entry name" value="SUCCINYL_COA_LIG_3"/>
    <property type="match status" value="1"/>
</dbReference>
<evidence type="ECO:0000256" key="6">
    <source>
        <dbReference type="ARBA" id="ARBA00022842"/>
    </source>
</evidence>
<sequence length="376" mass="38967">MDIHEYQAAEILARHGIPVNAGTVATTPAEAEAAARAAGTLVAIKAQVHSGGRGKAGGIKLARTPEEARAAAESIIGLDIRGHVVSKVLVVPGVGIDQEFYLGVVLDRNARQILIMASAEGGVEIEEVAQTNPEKIIRIHADPDRGVQPFQLRQMAFDLGIPAGKVAGFAAIAGSLFRAFLDEDATLAEINPLIITKEGDWLALDSKMSFDDNALFRHGDFEALRDMAEENATELEARQSGISFVKLDGNIGCIVNGAGLAMATMDAVKMHGGDPANFLDVGGGASADQVAKAFGLVTADPNVRAILINIFGGITRGDVVAQGIREALARVAVSVPIVVRLSGTNAEEGRALLAEAGLTAVDTMDAAAAQVVASAA</sequence>
<evidence type="ECO:0000256" key="2">
    <source>
        <dbReference type="ARBA" id="ARBA00022532"/>
    </source>
</evidence>
<dbReference type="GO" id="GO:0000287">
    <property type="term" value="F:magnesium ion binding"/>
    <property type="evidence" value="ECO:0007669"/>
    <property type="project" value="UniProtKB-UniRule"/>
</dbReference>
<name>A0A6J4UMV3_9BACT</name>
<comment type="catalytic activity">
    <reaction evidence="7">
        <text>succinate + ATP + CoA = succinyl-CoA + ADP + phosphate</text>
        <dbReference type="Rhea" id="RHEA:17661"/>
        <dbReference type="ChEBI" id="CHEBI:30031"/>
        <dbReference type="ChEBI" id="CHEBI:30616"/>
        <dbReference type="ChEBI" id="CHEBI:43474"/>
        <dbReference type="ChEBI" id="CHEBI:57287"/>
        <dbReference type="ChEBI" id="CHEBI:57292"/>
        <dbReference type="ChEBI" id="CHEBI:456216"/>
        <dbReference type="EC" id="6.2.1.5"/>
    </reaction>
</comment>
<keyword evidence="2 7" id="KW-0816">Tricarboxylic acid cycle</keyword>
<evidence type="ECO:0000256" key="3">
    <source>
        <dbReference type="ARBA" id="ARBA00022598"/>
    </source>
</evidence>
<dbReference type="NCBIfam" id="NF001913">
    <property type="entry name" value="PRK00696.1"/>
    <property type="match status" value="1"/>
</dbReference>
<keyword evidence="7 8" id="KW-0067">ATP-binding</keyword>
<feature type="domain" description="ATP-grasp" evidence="9">
    <location>
        <begin position="9"/>
        <end position="219"/>
    </location>
</feature>
<comment type="pathway">
    <text evidence="7">Carbohydrate metabolism; tricarboxylic acid cycle; succinate from succinyl-CoA (ligase route): step 1/1.</text>
</comment>
<evidence type="ECO:0000256" key="4">
    <source>
        <dbReference type="ARBA" id="ARBA00022723"/>
    </source>
</evidence>
<dbReference type="InterPro" id="IPR016102">
    <property type="entry name" value="Succinyl-CoA_synth-like"/>
</dbReference>
<dbReference type="PANTHER" id="PTHR11815">
    <property type="entry name" value="SUCCINYL-COA SYNTHETASE BETA CHAIN"/>
    <property type="match status" value="1"/>
</dbReference>
<keyword evidence="4 7" id="KW-0479">Metal-binding</keyword>
<dbReference type="GO" id="GO:0005829">
    <property type="term" value="C:cytosol"/>
    <property type="evidence" value="ECO:0007669"/>
    <property type="project" value="TreeGrafter"/>
</dbReference>
<evidence type="ECO:0000256" key="8">
    <source>
        <dbReference type="PROSITE-ProRule" id="PRU00409"/>
    </source>
</evidence>
<dbReference type="Gene3D" id="3.40.50.261">
    <property type="entry name" value="Succinyl-CoA synthetase domains"/>
    <property type="match status" value="1"/>
</dbReference>
<comment type="function">
    <text evidence="7">Succinyl-CoA synthetase functions in the citric acid cycle (TCA), coupling the hydrolysis of succinyl-CoA to the synthesis of either ATP or GTP and thus represents the only step of substrate-level phosphorylation in the TCA. The beta subunit provides nucleotide specificity of the enzyme and binds the substrate succinate, while the binding sites for coenzyme A and phosphate are found in the alpha subunit.</text>
</comment>
<reference evidence="10" key="1">
    <citation type="submission" date="2020-02" db="EMBL/GenBank/DDBJ databases">
        <authorList>
            <person name="Meier V. D."/>
        </authorList>
    </citation>
    <scope>NUCLEOTIDE SEQUENCE</scope>
    <source>
        <strain evidence="10">AVDCRST_MAG33</strain>
    </source>
</reference>
<dbReference type="EC" id="6.2.1.5" evidence="7"/>
<feature type="binding site" evidence="7">
    <location>
        <position position="256"/>
    </location>
    <ligand>
        <name>substrate</name>
        <note>ligand shared with subunit alpha</note>
    </ligand>
</feature>
<evidence type="ECO:0000256" key="5">
    <source>
        <dbReference type="ARBA" id="ARBA00022741"/>
    </source>
</evidence>
<dbReference type="EMBL" id="CADCWK010000119">
    <property type="protein sequence ID" value="CAA9555203.1"/>
    <property type="molecule type" value="Genomic_DNA"/>
</dbReference>
<dbReference type="PANTHER" id="PTHR11815:SF10">
    <property type="entry name" value="SUCCINATE--COA LIGASE [GDP-FORMING] SUBUNIT BETA, MITOCHONDRIAL"/>
    <property type="match status" value="1"/>
</dbReference>
<protein>
    <recommendedName>
        <fullName evidence="7">Succinate--CoA ligase [ADP-forming] subunit beta</fullName>
        <ecNumber evidence="7">6.2.1.5</ecNumber>
    </recommendedName>
    <alternativeName>
        <fullName evidence="7">Succinyl-CoA synthetase subunit beta</fullName>
        <shortName evidence="7">SCS-beta</shortName>
    </alternativeName>
</protein>
<feature type="binding site" evidence="7">
    <location>
        <position position="94"/>
    </location>
    <ligand>
        <name>ATP</name>
        <dbReference type="ChEBI" id="CHEBI:30616"/>
    </ligand>
</feature>
<dbReference type="GO" id="GO:0006099">
    <property type="term" value="P:tricarboxylic acid cycle"/>
    <property type="evidence" value="ECO:0007669"/>
    <property type="project" value="UniProtKB-UniRule"/>
</dbReference>
<feature type="binding site" evidence="7">
    <location>
        <position position="191"/>
    </location>
    <ligand>
        <name>Mg(2+)</name>
        <dbReference type="ChEBI" id="CHEBI:18420"/>
    </ligand>
</feature>
<dbReference type="InterPro" id="IPR005811">
    <property type="entry name" value="SUCC_ACL_C"/>
</dbReference>
<evidence type="ECO:0000256" key="1">
    <source>
        <dbReference type="ARBA" id="ARBA00009182"/>
    </source>
</evidence>
<feature type="binding site" evidence="7">
    <location>
        <position position="99"/>
    </location>
    <ligand>
        <name>ATP</name>
        <dbReference type="ChEBI" id="CHEBI:30616"/>
    </ligand>
</feature>
<comment type="subunit">
    <text evidence="7">Heterotetramer of two alpha and two beta subunits.</text>
</comment>
<dbReference type="PROSITE" id="PS50975">
    <property type="entry name" value="ATP_GRASP"/>
    <property type="match status" value="1"/>
</dbReference>
<dbReference type="InterPro" id="IPR005809">
    <property type="entry name" value="Succ_CoA_ligase-like_bsu"/>
</dbReference>
<comment type="catalytic activity">
    <reaction evidence="7">
        <text>GTP + succinate + CoA = succinyl-CoA + GDP + phosphate</text>
        <dbReference type="Rhea" id="RHEA:22120"/>
        <dbReference type="ChEBI" id="CHEBI:30031"/>
        <dbReference type="ChEBI" id="CHEBI:37565"/>
        <dbReference type="ChEBI" id="CHEBI:43474"/>
        <dbReference type="ChEBI" id="CHEBI:57287"/>
        <dbReference type="ChEBI" id="CHEBI:57292"/>
        <dbReference type="ChEBI" id="CHEBI:58189"/>
    </reaction>
</comment>
<evidence type="ECO:0000256" key="7">
    <source>
        <dbReference type="HAMAP-Rule" id="MF_00558"/>
    </source>
</evidence>
<dbReference type="HAMAP" id="MF_00558">
    <property type="entry name" value="Succ_CoA_beta"/>
    <property type="match status" value="1"/>
</dbReference>